<accession>A0A4S3LYJ9</accession>
<proteinExistence type="predicted"/>
<protein>
    <submittedName>
        <fullName evidence="1">DUF493 family protein</fullName>
    </submittedName>
</protein>
<dbReference type="Pfam" id="PF04359">
    <property type="entry name" value="DUF493"/>
    <property type="match status" value="1"/>
</dbReference>
<reference evidence="1 2" key="1">
    <citation type="submission" date="2019-04" db="EMBL/GenBank/DDBJ databases">
        <title>Draft genome sequence of Robertkochia marina CC-AMO-30D.</title>
        <authorList>
            <person name="Hameed A."/>
            <person name="Lin S.-Y."/>
            <person name="Shahina M."/>
            <person name="Lai W.-A."/>
            <person name="Young C.-C."/>
        </authorList>
    </citation>
    <scope>NUCLEOTIDE SEQUENCE [LARGE SCALE GENOMIC DNA]</scope>
    <source>
        <strain evidence="1 2">CC-AMO-30D</strain>
    </source>
</reference>
<dbReference type="EMBL" id="SSMC01000003">
    <property type="protein sequence ID" value="THD66652.1"/>
    <property type="molecule type" value="Genomic_DNA"/>
</dbReference>
<dbReference type="AlphaFoldDB" id="A0A4S3LYJ9"/>
<sequence>MKDPKDVEAFYKRLRDELEESTSWPSPYLYKFIVPTDADKVAAIEKNFDNTGAVIQKKTSSGGKYTSVSIEVNMASPEAVIEKYKAISTIEGVISL</sequence>
<dbReference type="Proteomes" id="UP000305939">
    <property type="component" value="Unassembled WGS sequence"/>
</dbReference>
<dbReference type="SUPFAM" id="SSF117991">
    <property type="entry name" value="YbeD/HP0495-like"/>
    <property type="match status" value="1"/>
</dbReference>
<dbReference type="OrthoDB" id="5616097at2"/>
<comment type="caution">
    <text evidence="1">The sequence shown here is derived from an EMBL/GenBank/DDBJ whole genome shotgun (WGS) entry which is preliminary data.</text>
</comment>
<evidence type="ECO:0000313" key="2">
    <source>
        <dbReference type="Proteomes" id="UP000305939"/>
    </source>
</evidence>
<keyword evidence="2" id="KW-1185">Reference proteome</keyword>
<gene>
    <name evidence="1" type="ORF">E7Z59_12770</name>
</gene>
<dbReference type="Gene3D" id="3.30.70.260">
    <property type="match status" value="1"/>
</dbReference>
<organism evidence="1 2">
    <name type="scientific">Robertkochia marina</name>
    <dbReference type="NCBI Taxonomy" id="1227945"/>
    <lineage>
        <taxon>Bacteria</taxon>
        <taxon>Pseudomonadati</taxon>
        <taxon>Bacteroidota</taxon>
        <taxon>Flavobacteriia</taxon>
        <taxon>Flavobacteriales</taxon>
        <taxon>Flavobacteriaceae</taxon>
        <taxon>Robertkochia</taxon>
    </lineage>
</organism>
<evidence type="ECO:0000313" key="1">
    <source>
        <dbReference type="EMBL" id="THD66652.1"/>
    </source>
</evidence>
<dbReference type="RefSeq" id="WP_136336723.1">
    <property type="nucleotide sequence ID" value="NZ_QXMP01000003.1"/>
</dbReference>
<dbReference type="InterPro" id="IPR027471">
    <property type="entry name" value="YbeD-like_sf"/>
</dbReference>
<name>A0A4S3LYJ9_9FLAO</name>
<dbReference type="InterPro" id="IPR007454">
    <property type="entry name" value="UPF0250_YbeD-like"/>
</dbReference>